<reference evidence="5 6" key="1">
    <citation type="journal article" date="2012" name="J. Bacteriol.">
        <title>Genome Sequence of Blastococcus saxobsidens DD2, a Stone-Inhabiting Bacterium.</title>
        <authorList>
            <person name="Chouaia B."/>
            <person name="Crotti E."/>
            <person name="Brusetti L."/>
            <person name="Daffonchio D."/>
            <person name="Essoussi I."/>
            <person name="Nouioui I."/>
            <person name="Sbissi I."/>
            <person name="Ghodhbane-Gtari F."/>
            <person name="Gtari M."/>
            <person name="Vacherie B."/>
            <person name="Barbe V."/>
            <person name="Medigue C."/>
            <person name="Gury J."/>
            <person name="Pujic P."/>
            <person name="Normand P."/>
        </authorList>
    </citation>
    <scope>NUCLEOTIDE SEQUENCE [LARGE SCALE GENOMIC DNA]</scope>
    <source>
        <strain evidence="5 6">DD2</strain>
    </source>
</reference>
<sequence>MPARRCLVTGAGRGIGAAVAQRLSAEGHSVALTARSGEELSALAARLPGPSLVVPADLTDPTAADTVISRVEAEWGGPVEVLVLNAGAGTSAPLARTTDEDWARMLELNLTAPFRLLRRALPGMVEQRWGRVVAVASIAAKAGDPYVSAYTASKHGLLGLVRSAAAEVATKGVTVNAVCPGFVDTPMTADTVATISATTGRTEAEARDTLARRQPIGRLIDPEEVADVVLMCVHSSAITGQGLNVDGGTVQS</sequence>
<dbReference type="PROSITE" id="PS00061">
    <property type="entry name" value="ADH_SHORT"/>
    <property type="match status" value="1"/>
</dbReference>
<reference evidence="6" key="2">
    <citation type="submission" date="2012-02" db="EMBL/GenBank/DDBJ databases">
        <title>Complete genome sequence of Blastococcus saxobsidens strain DD2.</title>
        <authorList>
            <person name="Genoscope."/>
        </authorList>
    </citation>
    <scope>NUCLEOTIDE SEQUENCE [LARGE SCALE GENOMIC DNA]</scope>
    <source>
        <strain evidence="6">DD2</strain>
    </source>
</reference>
<evidence type="ECO:0000313" key="6">
    <source>
        <dbReference type="Proteomes" id="UP000007517"/>
    </source>
</evidence>
<evidence type="ECO:0000313" key="5">
    <source>
        <dbReference type="EMBL" id="CCG03448.1"/>
    </source>
</evidence>
<dbReference type="KEGG" id="bsd:BLASA_2571"/>
<comment type="similarity">
    <text evidence="1 3">Belongs to the short-chain dehydrogenases/reductases (SDR) family.</text>
</comment>
<protein>
    <submittedName>
        <fullName evidence="5">Short-chain dehydrogenase/reductase SDR</fullName>
    </submittedName>
</protein>
<dbReference type="PRINTS" id="PR00080">
    <property type="entry name" value="SDRFAMILY"/>
</dbReference>
<dbReference type="PANTHER" id="PTHR42879">
    <property type="entry name" value="3-OXOACYL-(ACYL-CARRIER-PROTEIN) REDUCTASE"/>
    <property type="match status" value="1"/>
</dbReference>
<dbReference type="SUPFAM" id="SSF51735">
    <property type="entry name" value="NAD(P)-binding Rossmann-fold domains"/>
    <property type="match status" value="1"/>
</dbReference>
<dbReference type="InterPro" id="IPR020904">
    <property type="entry name" value="Sc_DH/Rdtase_CS"/>
</dbReference>
<dbReference type="InterPro" id="IPR002347">
    <property type="entry name" value="SDR_fam"/>
</dbReference>
<dbReference type="AlphaFoldDB" id="H6RX40"/>
<dbReference type="eggNOG" id="COG1028">
    <property type="taxonomic scope" value="Bacteria"/>
</dbReference>
<evidence type="ECO:0000256" key="2">
    <source>
        <dbReference type="ARBA" id="ARBA00023002"/>
    </source>
</evidence>
<dbReference type="Pfam" id="PF00106">
    <property type="entry name" value="adh_short"/>
    <property type="match status" value="1"/>
</dbReference>
<proteinExistence type="inferred from homology"/>
<dbReference type="InterPro" id="IPR050259">
    <property type="entry name" value="SDR"/>
</dbReference>
<dbReference type="SMART" id="SM00822">
    <property type="entry name" value="PKS_KR"/>
    <property type="match status" value="1"/>
</dbReference>
<feature type="domain" description="Ketoreductase" evidence="4">
    <location>
        <begin position="4"/>
        <end position="181"/>
    </location>
</feature>
<evidence type="ECO:0000259" key="4">
    <source>
        <dbReference type="SMART" id="SM00822"/>
    </source>
</evidence>
<dbReference type="EMBL" id="FO117623">
    <property type="protein sequence ID" value="CCG03448.1"/>
    <property type="molecule type" value="Genomic_DNA"/>
</dbReference>
<dbReference type="CDD" id="cd05233">
    <property type="entry name" value="SDR_c"/>
    <property type="match status" value="1"/>
</dbReference>
<dbReference type="PRINTS" id="PR00081">
    <property type="entry name" value="GDHRDH"/>
</dbReference>
<dbReference type="FunFam" id="3.40.50.720:FF:000084">
    <property type="entry name" value="Short-chain dehydrogenase reductase"/>
    <property type="match status" value="1"/>
</dbReference>
<gene>
    <name evidence="5" type="ordered locus">BLASA_2571</name>
</gene>
<dbReference type="Proteomes" id="UP000007517">
    <property type="component" value="Chromosome"/>
</dbReference>
<dbReference type="InterPro" id="IPR057326">
    <property type="entry name" value="KR_dom"/>
</dbReference>
<evidence type="ECO:0000256" key="3">
    <source>
        <dbReference type="RuleBase" id="RU000363"/>
    </source>
</evidence>
<dbReference type="Gene3D" id="3.40.50.720">
    <property type="entry name" value="NAD(P)-binding Rossmann-like Domain"/>
    <property type="match status" value="1"/>
</dbReference>
<keyword evidence="2" id="KW-0560">Oxidoreductase</keyword>
<dbReference type="PANTHER" id="PTHR42879:SF2">
    <property type="entry name" value="3-OXOACYL-[ACYL-CARRIER-PROTEIN] REDUCTASE FABG"/>
    <property type="match status" value="1"/>
</dbReference>
<organism evidence="5 6">
    <name type="scientific">Blastococcus saxobsidens (strain DD2)</name>
    <dbReference type="NCBI Taxonomy" id="1146883"/>
    <lineage>
        <taxon>Bacteria</taxon>
        <taxon>Bacillati</taxon>
        <taxon>Actinomycetota</taxon>
        <taxon>Actinomycetes</taxon>
        <taxon>Geodermatophilales</taxon>
        <taxon>Geodermatophilaceae</taxon>
        <taxon>Blastococcus</taxon>
    </lineage>
</organism>
<evidence type="ECO:0000256" key="1">
    <source>
        <dbReference type="ARBA" id="ARBA00006484"/>
    </source>
</evidence>
<dbReference type="InterPro" id="IPR036291">
    <property type="entry name" value="NAD(P)-bd_dom_sf"/>
</dbReference>
<keyword evidence="6" id="KW-1185">Reference proteome</keyword>
<dbReference type="RefSeq" id="WP_014376331.1">
    <property type="nucleotide sequence ID" value="NC_016943.1"/>
</dbReference>
<dbReference type="STRING" id="1146883.BLASA_2571"/>
<dbReference type="OrthoDB" id="9804774at2"/>
<dbReference type="GO" id="GO:0032787">
    <property type="term" value="P:monocarboxylic acid metabolic process"/>
    <property type="evidence" value="ECO:0007669"/>
    <property type="project" value="UniProtKB-ARBA"/>
</dbReference>
<dbReference type="GO" id="GO:0016491">
    <property type="term" value="F:oxidoreductase activity"/>
    <property type="evidence" value="ECO:0007669"/>
    <property type="project" value="UniProtKB-KW"/>
</dbReference>
<dbReference type="HOGENOM" id="CLU_010194_2_10_11"/>
<name>H6RX40_BLASD</name>
<accession>H6RX40</accession>